<evidence type="ECO:0000256" key="2">
    <source>
        <dbReference type="ARBA" id="ARBA00023239"/>
    </source>
</evidence>
<evidence type="ECO:0000256" key="1">
    <source>
        <dbReference type="ARBA" id="ARBA00022741"/>
    </source>
</evidence>
<organism evidence="5 6">
    <name type="scientific">Arctia plantaginis</name>
    <name type="common">Wood tiger moth</name>
    <name type="synonym">Phalaena plantaginis</name>
    <dbReference type="NCBI Taxonomy" id="874455"/>
    <lineage>
        <taxon>Eukaryota</taxon>
        <taxon>Metazoa</taxon>
        <taxon>Ecdysozoa</taxon>
        <taxon>Arthropoda</taxon>
        <taxon>Hexapoda</taxon>
        <taxon>Insecta</taxon>
        <taxon>Pterygota</taxon>
        <taxon>Neoptera</taxon>
        <taxon>Endopterygota</taxon>
        <taxon>Lepidoptera</taxon>
        <taxon>Glossata</taxon>
        <taxon>Ditrysia</taxon>
        <taxon>Noctuoidea</taxon>
        <taxon>Erebidae</taxon>
        <taxon>Arctiinae</taxon>
        <taxon>Arctia</taxon>
    </lineage>
</organism>
<keyword evidence="2" id="KW-0456">Lyase</keyword>
<feature type="domain" description="Adenylate cyclase N-terminal" evidence="4">
    <location>
        <begin position="109"/>
        <end position="292"/>
    </location>
</feature>
<keyword evidence="6" id="KW-1185">Reference proteome</keyword>
<feature type="transmembrane region" description="Helical" evidence="3">
    <location>
        <begin position="133"/>
        <end position="155"/>
    </location>
</feature>
<feature type="transmembrane region" description="Helical" evidence="3">
    <location>
        <begin position="187"/>
        <end position="205"/>
    </location>
</feature>
<sequence length="303" mass="34353">MLYQRYFLRMNQTNMTHLLGLLLGVSVGLMFIQLRTMILSPHFFNNFFSPDNVSLTDYDPRISNSTSEPFMDYVNKTHSSNDLDDLNTSMLRRDEYREKGRIAQIINGVILGITALVYGCLLACLSRPAMNEIYLLTISYIVFVTFLLIELALASTAVLRSVSLSAGVCALFTYATYATLPLRLHEATIGGLVLAAVNIGAHIILEDTTDMEILCTIGTLIACNVSGIMTHHPRELAQRRAFLETRDCVEARLVTQRENQQQERLLLSVLPRHVAMEMKADIASQPRQEQFHKIYIQRYENVR</sequence>
<feature type="transmembrane region" description="Helical" evidence="3">
    <location>
        <begin position="102"/>
        <end position="126"/>
    </location>
</feature>
<dbReference type="AlphaFoldDB" id="A0A8S0Z2G4"/>
<dbReference type="EMBL" id="CADEBC010000208">
    <property type="protein sequence ID" value="CAB3226482.1"/>
    <property type="molecule type" value="Genomic_DNA"/>
</dbReference>
<dbReference type="PANTHER" id="PTHR45627:SF16">
    <property type="entry name" value="ADENYLATE CYCLASE"/>
    <property type="match status" value="1"/>
</dbReference>
<evidence type="ECO:0000259" key="4">
    <source>
        <dbReference type="Pfam" id="PF16214"/>
    </source>
</evidence>
<feature type="transmembrane region" description="Helical" evidence="3">
    <location>
        <begin position="21"/>
        <end position="44"/>
    </location>
</feature>
<reference evidence="5 6" key="1">
    <citation type="submission" date="2020-04" db="EMBL/GenBank/DDBJ databases">
        <authorList>
            <person name="Wallbank WR R."/>
            <person name="Pardo Diaz C."/>
            <person name="Kozak K."/>
            <person name="Martin S."/>
            <person name="Jiggins C."/>
            <person name="Moest M."/>
            <person name="Warren A I."/>
            <person name="Byers J.R.P. K."/>
            <person name="Montejo-Kovacevich G."/>
            <person name="Yen C E."/>
        </authorList>
    </citation>
    <scope>NUCLEOTIDE SEQUENCE [LARGE SCALE GENOMIC DNA]</scope>
</reference>
<keyword evidence="1" id="KW-0547">Nucleotide-binding</keyword>
<name>A0A8S0Z2G4_ARCPL</name>
<proteinExistence type="predicted"/>
<accession>A0A8S0Z2G4</accession>
<dbReference type="PANTHER" id="PTHR45627">
    <property type="entry name" value="ADENYLATE CYCLASE TYPE 1"/>
    <property type="match status" value="1"/>
</dbReference>
<comment type="caution">
    <text evidence="5">The sequence shown here is derived from an EMBL/GenBank/DDBJ whole genome shotgun (WGS) entry which is preliminary data.</text>
</comment>
<dbReference type="Pfam" id="PF16214">
    <property type="entry name" value="AC_N"/>
    <property type="match status" value="1"/>
</dbReference>
<dbReference type="OrthoDB" id="2107370at2759"/>
<dbReference type="GO" id="GO:0005886">
    <property type="term" value="C:plasma membrane"/>
    <property type="evidence" value="ECO:0007669"/>
    <property type="project" value="TreeGrafter"/>
</dbReference>
<keyword evidence="3" id="KW-1133">Transmembrane helix</keyword>
<evidence type="ECO:0000256" key="3">
    <source>
        <dbReference type="SAM" id="Phobius"/>
    </source>
</evidence>
<evidence type="ECO:0000313" key="5">
    <source>
        <dbReference type="EMBL" id="CAB3226482.1"/>
    </source>
</evidence>
<keyword evidence="3" id="KW-0472">Membrane</keyword>
<feature type="transmembrane region" description="Helical" evidence="3">
    <location>
        <begin position="161"/>
        <end position="180"/>
    </location>
</feature>
<dbReference type="GO" id="GO:0000166">
    <property type="term" value="F:nucleotide binding"/>
    <property type="evidence" value="ECO:0007669"/>
    <property type="project" value="UniProtKB-KW"/>
</dbReference>
<protein>
    <recommendedName>
        <fullName evidence="4">Adenylate cyclase N-terminal domain-containing protein</fullName>
    </recommendedName>
</protein>
<dbReference type="Proteomes" id="UP000494106">
    <property type="component" value="Unassembled WGS sequence"/>
</dbReference>
<dbReference type="InterPro" id="IPR032628">
    <property type="entry name" value="AC_N"/>
</dbReference>
<dbReference type="GO" id="GO:0007189">
    <property type="term" value="P:adenylate cyclase-activating G protein-coupled receptor signaling pathway"/>
    <property type="evidence" value="ECO:0007669"/>
    <property type="project" value="TreeGrafter"/>
</dbReference>
<dbReference type="GO" id="GO:0004016">
    <property type="term" value="F:adenylate cyclase activity"/>
    <property type="evidence" value="ECO:0007669"/>
    <property type="project" value="TreeGrafter"/>
</dbReference>
<gene>
    <name evidence="5" type="ORF">APLA_LOCUS2907</name>
</gene>
<evidence type="ECO:0000313" key="6">
    <source>
        <dbReference type="Proteomes" id="UP000494106"/>
    </source>
</evidence>
<keyword evidence="3" id="KW-0812">Transmembrane</keyword>